<feature type="non-terminal residue" evidence="2">
    <location>
        <position position="648"/>
    </location>
</feature>
<reference evidence="2" key="1">
    <citation type="submission" date="2023-07" db="EMBL/GenBank/DDBJ databases">
        <title>Chromosome-level genome assembly of Artemia franciscana.</title>
        <authorList>
            <person name="Jo E."/>
        </authorList>
    </citation>
    <scope>NUCLEOTIDE SEQUENCE</scope>
    <source>
        <tissue evidence="2">Whole body</tissue>
    </source>
</reference>
<dbReference type="AlphaFoldDB" id="A0AA88HI22"/>
<evidence type="ECO:0000259" key="1">
    <source>
        <dbReference type="PROSITE" id="PS50878"/>
    </source>
</evidence>
<proteinExistence type="predicted"/>
<feature type="domain" description="Reverse transcriptase" evidence="1">
    <location>
        <begin position="43"/>
        <end position="315"/>
    </location>
</feature>
<accession>A0AA88HI22</accession>
<protein>
    <recommendedName>
        <fullName evidence="1">Reverse transcriptase domain-containing protein</fullName>
    </recommendedName>
</protein>
<comment type="caution">
    <text evidence="2">The sequence shown here is derived from an EMBL/GenBank/DDBJ whole genome shotgun (WGS) entry which is preliminary data.</text>
</comment>
<sequence>MDVLTSTIQSLNDSAMGEDLVHNKMLRALPPTFLVPLLYLFNRCWESGTVPSAWKSSILVPIYKGKGDYSDPASYRPIALTSCIAKLYEKMIKLRFEPLIDNSLIAEQAGFRNGRSTLDNLIQLDHDIKKAFTRKRVVSAVFFDIKKAYDTLDPFAILRQAHKFNVGNNFWKWCRAMLFNRTIKTRVGSICSSASTVSLGVPQGGVLSPLLFNILINDIILADMPSIKFVLYADDLALWTEGSSPEACQPKLQGAIDKLSIWLNTKNLVFSIPKTTGMVFSRKIDLRQDCLSINLTLYKQQIHFARNVKFLGMWLDSKLNWNDHISHLCDALEKRLNFMRAVAGQKWGASRDSLQKLFTSIIYGKIEYCLPVYYSASKKLISKIESIVHHGLRLITGALKSTPIAALFNEMVCQNVYGEAEVKDYRVSATEELNRWSNKLAAYVSRLRRDRRENLQRLTVVSCALKQCRITLKAKYEGRQRRLASVKSTLLTQLIPIAPSFNESNESVSLADSMMESRRKRAKYRFDLEDFQLEKCFGNCSAESGCKDCSRKSALENLSFSIDPKSAKTISSLDLGIFDKVCKDSSRKRHPVDDTMDELDRFLRCPDYFKDLFRKIDGIDLTKSTCEKDLGVILSLDLKPEKHIGLVV</sequence>
<dbReference type="CDD" id="cd01650">
    <property type="entry name" value="RT_nLTR_like"/>
    <property type="match status" value="1"/>
</dbReference>
<dbReference type="SUPFAM" id="SSF56672">
    <property type="entry name" value="DNA/RNA polymerases"/>
    <property type="match status" value="1"/>
</dbReference>
<dbReference type="InterPro" id="IPR043502">
    <property type="entry name" value="DNA/RNA_pol_sf"/>
</dbReference>
<organism evidence="2 3">
    <name type="scientific">Artemia franciscana</name>
    <name type="common">Brine shrimp</name>
    <name type="synonym">Artemia sanfranciscana</name>
    <dbReference type="NCBI Taxonomy" id="6661"/>
    <lineage>
        <taxon>Eukaryota</taxon>
        <taxon>Metazoa</taxon>
        <taxon>Ecdysozoa</taxon>
        <taxon>Arthropoda</taxon>
        <taxon>Crustacea</taxon>
        <taxon>Branchiopoda</taxon>
        <taxon>Anostraca</taxon>
        <taxon>Artemiidae</taxon>
        <taxon>Artemia</taxon>
    </lineage>
</organism>
<evidence type="ECO:0000313" key="3">
    <source>
        <dbReference type="Proteomes" id="UP001187531"/>
    </source>
</evidence>
<dbReference type="Pfam" id="PF00078">
    <property type="entry name" value="RVT_1"/>
    <property type="match status" value="1"/>
</dbReference>
<gene>
    <name evidence="2" type="ORF">QYM36_016146</name>
</gene>
<dbReference type="EMBL" id="JAVRJZ010000020">
    <property type="protein sequence ID" value="KAK2706021.1"/>
    <property type="molecule type" value="Genomic_DNA"/>
</dbReference>
<name>A0AA88HI22_ARTSF</name>
<dbReference type="InterPro" id="IPR000477">
    <property type="entry name" value="RT_dom"/>
</dbReference>
<dbReference type="GO" id="GO:0071897">
    <property type="term" value="P:DNA biosynthetic process"/>
    <property type="evidence" value="ECO:0007669"/>
    <property type="project" value="UniProtKB-ARBA"/>
</dbReference>
<dbReference type="Proteomes" id="UP001187531">
    <property type="component" value="Unassembled WGS sequence"/>
</dbReference>
<dbReference type="PANTHER" id="PTHR33332">
    <property type="entry name" value="REVERSE TRANSCRIPTASE DOMAIN-CONTAINING PROTEIN"/>
    <property type="match status" value="1"/>
</dbReference>
<evidence type="ECO:0000313" key="2">
    <source>
        <dbReference type="EMBL" id="KAK2706021.1"/>
    </source>
</evidence>
<dbReference type="PROSITE" id="PS50878">
    <property type="entry name" value="RT_POL"/>
    <property type="match status" value="1"/>
</dbReference>
<keyword evidence="3" id="KW-1185">Reference proteome</keyword>